<protein>
    <submittedName>
        <fullName evidence="2">Transcription initiation factor TFIID subunit 11-like</fullName>
    </submittedName>
</protein>
<feature type="compositionally biased region" description="Polar residues" evidence="1">
    <location>
        <begin position="137"/>
        <end position="150"/>
    </location>
</feature>
<proteinExistence type="predicted"/>
<feature type="region of interest" description="Disordered" evidence="1">
    <location>
        <begin position="135"/>
        <end position="186"/>
    </location>
</feature>
<accession>A0A8T2KXL5</accession>
<feature type="compositionally biased region" description="Acidic residues" evidence="1">
    <location>
        <begin position="155"/>
        <end position="166"/>
    </location>
</feature>
<evidence type="ECO:0000313" key="3">
    <source>
        <dbReference type="Proteomes" id="UP000752171"/>
    </source>
</evidence>
<name>A0A8T2KXL5_ASTMX</name>
<organism evidence="2 3">
    <name type="scientific">Astyanax mexicanus</name>
    <name type="common">Blind cave fish</name>
    <name type="synonym">Astyanax fasciatus mexicanus</name>
    <dbReference type="NCBI Taxonomy" id="7994"/>
    <lineage>
        <taxon>Eukaryota</taxon>
        <taxon>Metazoa</taxon>
        <taxon>Chordata</taxon>
        <taxon>Craniata</taxon>
        <taxon>Vertebrata</taxon>
        <taxon>Euteleostomi</taxon>
        <taxon>Actinopterygii</taxon>
        <taxon>Neopterygii</taxon>
        <taxon>Teleostei</taxon>
        <taxon>Ostariophysi</taxon>
        <taxon>Characiformes</taxon>
        <taxon>Characoidei</taxon>
        <taxon>Acestrorhamphidae</taxon>
        <taxon>Acestrorhamphinae</taxon>
        <taxon>Astyanax</taxon>
    </lineage>
</organism>
<gene>
    <name evidence="2" type="ORF">AMEX_G22278</name>
</gene>
<dbReference type="Proteomes" id="UP000752171">
    <property type="component" value="Unassembled WGS sequence"/>
</dbReference>
<dbReference type="AlphaFoldDB" id="A0A8T2KXL5"/>
<evidence type="ECO:0000313" key="2">
    <source>
        <dbReference type="EMBL" id="KAG9264053.1"/>
    </source>
</evidence>
<dbReference type="EMBL" id="JAICCE010000019">
    <property type="protein sequence ID" value="KAG9264053.1"/>
    <property type="molecule type" value="Genomic_DNA"/>
</dbReference>
<feature type="compositionally biased region" description="Acidic residues" evidence="1">
    <location>
        <begin position="176"/>
        <end position="186"/>
    </location>
</feature>
<comment type="caution">
    <text evidence="2">The sequence shown here is derived from an EMBL/GenBank/DDBJ whole genome shotgun (WGS) entry which is preliminary data.</text>
</comment>
<evidence type="ECO:0000256" key="1">
    <source>
        <dbReference type="SAM" id="MobiDB-lite"/>
    </source>
</evidence>
<reference evidence="2 3" key="1">
    <citation type="submission" date="2021-07" db="EMBL/GenBank/DDBJ databases">
        <authorList>
            <person name="Imarazene B."/>
            <person name="Zahm M."/>
            <person name="Klopp C."/>
            <person name="Cabau C."/>
            <person name="Beille S."/>
            <person name="Jouanno E."/>
            <person name="Castinel A."/>
            <person name="Lluch J."/>
            <person name="Gil L."/>
            <person name="Kuchtly C."/>
            <person name="Lopez Roques C."/>
            <person name="Donnadieu C."/>
            <person name="Parrinello H."/>
            <person name="Journot L."/>
            <person name="Du K."/>
            <person name="Schartl M."/>
            <person name="Retaux S."/>
            <person name="Guiguen Y."/>
        </authorList>
    </citation>
    <scope>NUCLEOTIDE SEQUENCE [LARGE SCALE GENOMIC DNA]</scope>
    <source>
        <strain evidence="2">Pach_M1</strain>
        <tissue evidence="2">Testis</tissue>
    </source>
</reference>
<feature type="region of interest" description="Disordered" evidence="1">
    <location>
        <begin position="52"/>
        <end position="78"/>
    </location>
</feature>
<sequence length="186" mass="21144">MDEDDYENAAIALQQRKDSDESGEDYVDIDDDLEKRRVANNTKFAGAKNTNQINCTRNDSEDEDDDYENAEKEGLFDSDDDYINVAAEEEETEIQCIGAKNTNKTTCLMKNTETTVPEKEDSDETDDDYINVDETEAQNQCADANYTQATAHEESDMEDDDYEDPDANIQQIVDSDFSDEDYINVN</sequence>